<evidence type="ECO:0008006" key="10">
    <source>
        <dbReference type="Google" id="ProtNLM"/>
    </source>
</evidence>
<sequence length="496" mass="54774">MNAESGQNPYTAVETSLDPADWEDFRALAHNAVDDLTDYLQNVATRPVWQPLPAASSAHFKEPVPRAGHGAAGVYEQIREHILPYPTGNIHPRFWSWVGGTGTANQLIADMVISTMNSCSLGFDEAASSHVELQVINWLKELLDYPTTASGLLVSGGSMANLVGLAVARNARANYDVRTAGIDIQEHPRLIYYASSEAHSSIAKAIELLGLGKESLRTLPVLDDYTIDLNALERAIHDDQAAGHRPACIIGNAGTVNTGATDPLPELADIAEQENLWLHVDGAFGAFIRMSPAYASMAEGLERADSVAFDLHKWLYVQYNCGGVLIRDEKLHRNTFSSLPTYLRKLDRGLAAGPLNFSEFGVQLSRSFVALRAWMALKSEGADRYAQQISQNVLQARYLEALINRHSELQLLAPTAMNIVNFRYFDATYDNDKLNALNQEILMRLHEDGIAAPSSTVLRERFSLRVAICNHRSTRADFEALVNAVLQFGRERRRCT</sequence>
<dbReference type="InterPro" id="IPR010977">
    <property type="entry name" value="Aromatic_deC"/>
</dbReference>
<evidence type="ECO:0000256" key="4">
    <source>
        <dbReference type="ARBA" id="ARBA00022898"/>
    </source>
</evidence>
<reference evidence="8 9" key="1">
    <citation type="submission" date="2016-06" db="EMBL/GenBank/DDBJ databases">
        <title>Complete genome sequence of a deep-branching marine Gamma Proteobacterium Woeseia oceani type strain XK5.</title>
        <authorList>
            <person name="Mu D."/>
            <person name="Du Z."/>
        </authorList>
    </citation>
    <scope>NUCLEOTIDE SEQUENCE [LARGE SCALE GENOMIC DNA]</scope>
    <source>
        <strain evidence="8 9">XK5</strain>
    </source>
</reference>
<name>A0A193LFE5_9GAMM</name>
<evidence type="ECO:0000256" key="2">
    <source>
        <dbReference type="ARBA" id="ARBA00009533"/>
    </source>
</evidence>
<dbReference type="InterPro" id="IPR015422">
    <property type="entry name" value="PyrdxlP-dep_Trfase_small"/>
</dbReference>
<keyword evidence="5 7" id="KW-0456">Lyase</keyword>
<keyword evidence="3" id="KW-0210">Decarboxylase</keyword>
<dbReference type="EMBL" id="CP016268">
    <property type="protein sequence ID" value="ANO51255.1"/>
    <property type="molecule type" value="Genomic_DNA"/>
</dbReference>
<dbReference type="PROSITE" id="PS00392">
    <property type="entry name" value="DDC_GAD_HDC_YDC"/>
    <property type="match status" value="1"/>
</dbReference>
<dbReference type="GO" id="GO:0019752">
    <property type="term" value="P:carboxylic acid metabolic process"/>
    <property type="evidence" value="ECO:0007669"/>
    <property type="project" value="InterPro"/>
</dbReference>
<dbReference type="SUPFAM" id="SSF53383">
    <property type="entry name" value="PLP-dependent transferases"/>
    <property type="match status" value="1"/>
</dbReference>
<evidence type="ECO:0000313" key="8">
    <source>
        <dbReference type="EMBL" id="ANO51255.1"/>
    </source>
</evidence>
<comment type="cofactor">
    <cofactor evidence="1 6 7">
        <name>pyridoxal 5'-phosphate</name>
        <dbReference type="ChEBI" id="CHEBI:597326"/>
    </cofactor>
</comment>
<dbReference type="InterPro" id="IPR015424">
    <property type="entry name" value="PyrdxlP-dep_Trfase"/>
</dbReference>
<dbReference type="GO" id="GO:0006520">
    <property type="term" value="P:amino acid metabolic process"/>
    <property type="evidence" value="ECO:0007669"/>
    <property type="project" value="InterPro"/>
</dbReference>
<dbReference type="KEGG" id="woc:BA177_08620"/>
<evidence type="ECO:0000256" key="5">
    <source>
        <dbReference type="ARBA" id="ARBA00023239"/>
    </source>
</evidence>
<dbReference type="PANTHER" id="PTHR11999">
    <property type="entry name" value="GROUP II PYRIDOXAL-5-PHOSPHATE DECARBOXYLASE"/>
    <property type="match status" value="1"/>
</dbReference>
<evidence type="ECO:0000256" key="7">
    <source>
        <dbReference type="RuleBase" id="RU000382"/>
    </source>
</evidence>
<dbReference type="Gene3D" id="3.40.640.10">
    <property type="entry name" value="Type I PLP-dependent aspartate aminotransferase-like (Major domain)"/>
    <property type="match status" value="1"/>
</dbReference>
<evidence type="ECO:0000256" key="6">
    <source>
        <dbReference type="PIRSR" id="PIRSR602129-50"/>
    </source>
</evidence>
<dbReference type="InterPro" id="IPR015421">
    <property type="entry name" value="PyrdxlP-dep_Trfase_major"/>
</dbReference>
<dbReference type="InterPro" id="IPR002129">
    <property type="entry name" value="PyrdxlP-dep_de-COase"/>
</dbReference>
<dbReference type="AlphaFoldDB" id="A0A193LFE5"/>
<comment type="similarity">
    <text evidence="2 7">Belongs to the group II decarboxylase family.</text>
</comment>
<dbReference type="RefSeq" id="WP_068615426.1">
    <property type="nucleotide sequence ID" value="NZ_CP016268.1"/>
</dbReference>
<feature type="modified residue" description="N6-(pyridoxal phosphate)lysine" evidence="6">
    <location>
        <position position="313"/>
    </location>
</feature>
<keyword evidence="4 6" id="KW-0663">Pyridoxal phosphate</keyword>
<dbReference type="OrthoDB" id="9803665at2"/>
<dbReference type="GO" id="GO:0030170">
    <property type="term" value="F:pyridoxal phosphate binding"/>
    <property type="evidence" value="ECO:0007669"/>
    <property type="project" value="InterPro"/>
</dbReference>
<evidence type="ECO:0000256" key="3">
    <source>
        <dbReference type="ARBA" id="ARBA00022793"/>
    </source>
</evidence>
<dbReference type="Proteomes" id="UP000092695">
    <property type="component" value="Chromosome"/>
</dbReference>
<proteinExistence type="inferred from homology"/>
<keyword evidence="9" id="KW-1185">Reference proteome</keyword>
<accession>A0A193LFE5</accession>
<organism evidence="8 9">
    <name type="scientific">Woeseia oceani</name>
    <dbReference type="NCBI Taxonomy" id="1548547"/>
    <lineage>
        <taxon>Bacteria</taxon>
        <taxon>Pseudomonadati</taxon>
        <taxon>Pseudomonadota</taxon>
        <taxon>Gammaproteobacteria</taxon>
        <taxon>Woeseiales</taxon>
        <taxon>Woeseiaceae</taxon>
        <taxon>Woeseia</taxon>
    </lineage>
</organism>
<protein>
    <recommendedName>
        <fullName evidence="10">Amino acid decarboxylase</fullName>
    </recommendedName>
</protein>
<gene>
    <name evidence="8" type="ORF">BA177_08620</name>
</gene>
<dbReference type="InterPro" id="IPR021115">
    <property type="entry name" value="Pyridoxal-P_BS"/>
</dbReference>
<dbReference type="PANTHER" id="PTHR11999:SF70">
    <property type="entry name" value="MIP05841P"/>
    <property type="match status" value="1"/>
</dbReference>
<dbReference type="GO" id="GO:0016831">
    <property type="term" value="F:carboxy-lyase activity"/>
    <property type="evidence" value="ECO:0007669"/>
    <property type="project" value="UniProtKB-KW"/>
</dbReference>
<dbReference type="Gene3D" id="1.20.1340.10">
    <property type="entry name" value="dopa decarboxylase, N-terminal domain"/>
    <property type="match status" value="1"/>
</dbReference>
<dbReference type="PRINTS" id="PR00800">
    <property type="entry name" value="YHDCRBOXLASE"/>
</dbReference>
<dbReference type="Pfam" id="PF00282">
    <property type="entry name" value="Pyridoxal_deC"/>
    <property type="match status" value="1"/>
</dbReference>
<evidence type="ECO:0000313" key="9">
    <source>
        <dbReference type="Proteomes" id="UP000092695"/>
    </source>
</evidence>
<evidence type="ECO:0000256" key="1">
    <source>
        <dbReference type="ARBA" id="ARBA00001933"/>
    </source>
</evidence>
<dbReference type="Gene3D" id="3.90.1150.10">
    <property type="entry name" value="Aspartate Aminotransferase, domain 1"/>
    <property type="match status" value="1"/>
</dbReference>
<dbReference type="STRING" id="1548547.BA177_08620"/>